<keyword evidence="3" id="KW-0472">Membrane</keyword>
<dbReference type="SUPFAM" id="SSF56300">
    <property type="entry name" value="Metallo-dependent phosphatases"/>
    <property type="match status" value="1"/>
</dbReference>
<evidence type="ECO:0000256" key="1">
    <source>
        <dbReference type="ARBA" id="ARBA00022729"/>
    </source>
</evidence>
<dbReference type="InterPro" id="IPR029052">
    <property type="entry name" value="Metallo-depent_PP-like"/>
</dbReference>
<protein>
    <submittedName>
        <fullName evidence="5">Metallo-dependent phosphatase-like protein</fullName>
    </submittedName>
</protein>
<evidence type="ECO:0000256" key="3">
    <source>
        <dbReference type="SAM" id="Phobius"/>
    </source>
</evidence>
<evidence type="ECO:0000313" key="5">
    <source>
        <dbReference type="EMBL" id="GET01457.1"/>
    </source>
</evidence>
<dbReference type="InterPro" id="IPR051558">
    <property type="entry name" value="Metallophosphoesterase_PAP"/>
</dbReference>
<gene>
    <name evidence="5" type="ORF">RCL2_002786400</name>
</gene>
<dbReference type="Proteomes" id="UP000615446">
    <property type="component" value="Unassembled WGS sequence"/>
</dbReference>
<dbReference type="AlphaFoldDB" id="A0A8H3MBW6"/>
<evidence type="ECO:0000256" key="2">
    <source>
        <dbReference type="ARBA" id="ARBA00022801"/>
    </source>
</evidence>
<feature type="domain" description="Calcineurin-like phosphoesterase" evidence="4">
    <location>
        <begin position="58"/>
        <end position="287"/>
    </location>
</feature>
<sequence length="362" mass="41966">MRIFTNPTKYSCLLYVVLVVLFILLTTLTINTDALTGDLVEPIDKPFVENYQNKELNFITVGDWGYEGTEPGQTIPNQYRVAEAMETWAQYYNDDFIVNTGDNFYISYAGDHEGVTSVDDPKWNRVWKGVYKGRLAEIPWYTVAGNHDWYNNVTAQVDYSLNYDSRFFLPSTFYVHESYFGPDKTKVAWIHIDTNLLFYNSTDLEEADKVLLQQQLKRFGWDSSQAKEDKLKWIEDKLIEQQDSKWIFVVGHHPLIGLCAMQYYMVRLRPLFEKHRVAAYFSGHAHTLQIELAKLGQPVTYFLSGAGSRMEDRCPGQDWGVPDKVLGFLHSTINDTVMTYEYIDSTSLEPKVVYKGVVYPRY</sequence>
<keyword evidence="3" id="KW-1133">Transmembrane helix</keyword>
<dbReference type="GO" id="GO:0016787">
    <property type="term" value="F:hydrolase activity"/>
    <property type="evidence" value="ECO:0007669"/>
    <property type="project" value="UniProtKB-KW"/>
</dbReference>
<reference evidence="5" key="1">
    <citation type="submission" date="2019-10" db="EMBL/GenBank/DDBJ databases">
        <title>Conservation and host-specific expression of non-tandemly repeated heterogenous ribosome RNA gene in arbuscular mycorrhizal fungi.</title>
        <authorList>
            <person name="Maeda T."/>
            <person name="Kobayashi Y."/>
            <person name="Nakagawa T."/>
            <person name="Ezawa T."/>
            <person name="Yamaguchi K."/>
            <person name="Bino T."/>
            <person name="Nishimoto Y."/>
            <person name="Shigenobu S."/>
            <person name="Kawaguchi M."/>
        </authorList>
    </citation>
    <scope>NUCLEOTIDE SEQUENCE</scope>
    <source>
        <strain evidence="5">HR1</strain>
    </source>
</reference>
<evidence type="ECO:0000259" key="4">
    <source>
        <dbReference type="Pfam" id="PF00149"/>
    </source>
</evidence>
<keyword evidence="2" id="KW-0378">Hydrolase</keyword>
<dbReference type="EMBL" id="BLAL01000300">
    <property type="protein sequence ID" value="GET01457.1"/>
    <property type="molecule type" value="Genomic_DNA"/>
</dbReference>
<keyword evidence="1" id="KW-0732">Signal</keyword>
<dbReference type="OrthoDB" id="411211at2759"/>
<organism evidence="5 6">
    <name type="scientific">Rhizophagus clarus</name>
    <dbReference type="NCBI Taxonomy" id="94130"/>
    <lineage>
        <taxon>Eukaryota</taxon>
        <taxon>Fungi</taxon>
        <taxon>Fungi incertae sedis</taxon>
        <taxon>Mucoromycota</taxon>
        <taxon>Glomeromycotina</taxon>
        <taxon>Glomeromycetes</taxon>
        <taxon>Glomerales</taxon>
        <taxon>Glomeraceae</taxon>
        <taxon>Rhizophagus</taxon>
    </lineage>
</organism>
<feature type="transmembrane region" description="Helical" evidence="3">
    <location>
        <begin position="12"/>
        <end position="30"/>
    </location>
</feature>
<comment type="caution">
    <text evidence="5">The sequence shown here is derived from an EMBL/GenBank/DDBJ whole genome shotgun (WGS) entry which is preliminary data.</text>
</comment>
<dbReference type="Gene3D" id="3.60.21.10">
    <property type="match status" value="1"/>
</dbReference>
<evidence type="ECO:0000313" key="6">
    <source>
        <dbReference type="Proteomes" id="UP000615446"/>
    </source>
</evidence>
<dbReference type="PANTHER" id="PTHR10161">
    <property type="entry name" value="TARTRATE-RESISTANT ACID PHOSPHATASE TYPE 5"/>
    <property type="match status" value="1"/>
</dbReference>
<name>A0A8H3MBW6_9GLOM</name>
<dbReference type="Pfam" id="PF00149">
    <property type="entry name" value="Metallophos"/>
    <property type="match status" value="1"/>
</dbReference>
<dbReference type="InterPro" id="IPR004843">
    <property type="entry name" value="Calcineurin-like_PHP"/>
</dbReference>
<accession>A0A8H3MBW6</accession>
<keyword evidence="3" id="KW-0812">Transmembrane</keyword>
<proteinExistence type="predicted"/>
<dbReference type="PANTHER" id="PTHR10161:SF14">
    <property type="entry name" value="TARTRATE-RESISTANT ACID PHOSPHATASE TYPE 5"/>
    <property type="match status" value="1"/>
</dbReference>